<accession>A0A1C1CB38</accession>
<dbReference type="SMART" id="SM00855">
    <property type="entry name" value="PGAM"/>
    <property type="match status" value="1"/>
</dbReference>
<dbReference type="VEuPathDB" id="FungiDB:G647_03629"/>
<feature type="binding site" evidence="1">
    <location>
        <begin position="68"/>
        <end position="69"/>
    </location>
    <ligand>
        <name>substrate</name>
    </ligand>
</feature>
<reference evidence="3" key="1">
    <citation type="submission" date="2015-07" db="EMBL/GenBank/DDBJ databases">
        <authorList>
            <person name="Teixeira M.M."/>
            <person name="Souza R.C."/>
            <person name="Almeida L.G."/>
            <person name="Vicente V.A."/>
            <person name="de Hoog S."/>
            <person name="Bocca A.L."/>
            <person name="de Almeida S.R."/>
            <person name="Vasconcelos A.T."/>
            <person name="Felipe M.S."/>
        </authorList>
    </citation>
    <scope>NUCLEOTIDE SEQUENCE [LARGE SCALE GENOMIC DNA]</scope>
    <source>
        <strain evidence="3">KSF</strain>
    </source>
</reference>
<dbReference type="STRING" id="86049.A0A1C1CB38"/>
<dbReference type="InterPro" id="IPR050275">
    <property type="entry name" value="PGM_Phosphatase"/>
</dbReference>
<dbReference type="InterPro" id="IPR013078">
    <property type="entry name" value="His_Pase_superF_clade-1"/>
</dbReference>
<evidence type="ECO:0000313" key="2">
    <source>
        <dbReference type="EMBL" id="OCT45734.1"/>
    </source>
</evidence>
<dbReference type="VEuPathDB" id="FungiDB:CLCR_01677"/>
<feature type="binding site" evidence="1">
    <location>
        <position position="112"/>
    </location>
    <ligand>
        <name>substrate</name>
    </ligand>
</feature>
<evidence type="ECO:0000256" key="1">
    <source>
        <dbReference type="PIRSR" id="PIRSR613078-2"/>
    </source>
</evidence>
<dbReference type="EMBL" id="LGRB01000019">
    <property type="protein sequence ID" value="OCT45734.1"/>
    <property type="molecule type" value="Genomic_DNA"/>
</dbReference>
<feature type="binding site" evidence="1">
    <location>
        <begin position="145"/>
        <end position="148"/>
    </location>
    <ligand>
        <name>substrate</name>
    </ligand>
</feature>
<evidence type="ECO:0000313" key="3">
    <source>
        <dbReference type="Proteomes" id="UP000094526"/>
    </source>
</evidence>
<dbReference type="AlphaFoldDB" id="A0A1C1CB38"/>
<organism evidence="2 3">
    <name type="scientific">Cladophialophora carrionii</name>
    <dbReference type="NCBI Taxonomy" id="86049"/>
    <lineage>
        <taxon>Eukaryota</taxon>
        <taxon>Fungi</taxon>
        <taxon>Dikarya</taxon>
        <taxon>Ascomycota</taxon>
        <taxon>Pezizomycotina</taxon>
        <taxon>Eurotiomycetes</taxon>
        <taxon>Chaetothyriomycetidae</taxon>
        <taxon>Chaetothyriales</taxon>
        <taxon>Herpotrichiellaceae</taxon>
        <taxon>Cladophialophora</taxon>
    </lineage>
</organism>
<dbReference type="GO" id="GO:0046390">
    <property type="term" value="P:ribose phosphate biosynthetic process"/>
    <property type="evidence" value="ECO:0007669"/>
    <property type="project" value="TreeGrafter"/>
</dbReference>
<comment type="caution">
    <text evidence="2">The sequence shown here is derived from an EMBL/GenBank/DDBJ whole genome shotgun (WGS) entry which is preliminary data.</text>
</comment>
<keyword evidence="3" id="KW-1185">Reference proteome</keyword>
<protein>
    <submittedName>
        <fullName evidence="2">Sedoheptulose 1,7-bisphosphatase</fullName>
    </submittedName>
</protein>
<gene>
    <name evidence="2" type="primary">SHB17</name>
    <name evidence="2" type="ORF">CLCR_01677</name>
</gene>
<dbReference type="Pfam" id="PF00300">
    <property type="entry name" value="His_Phos_1"/>
    <property type="match status" value="1"/>
</dbReference>
<dbReference type="OrthoDB" id="4818801at2759"/>
<dbReference type="SUPFAM" id="SSF53254">
    <property type="entry name" value="Phosphoglycerate mutase-like"/>
    <property type="match status" value="1"/>
</dbReference>
<dbReference type="PANTHER" id="PTHR48100:SF15">
    <property type="entry name" value="SEDOHEPTULOSE 1,7-BISPHOSPHATASE"/>
    <property type="match status" value="1"/>
</dbReference>
<dbReference type="PANTHER" id="PTHR48100">
    <property type="entry name" value="BROAD-SPECIFICITY PHOSPHATASE YOR283W-RELATED"/>
    <property type="match status" value="1"/>
</dbReference>
<dbReference type="GO" id="GO:0050278">
    <property type="term" value="F:sedoheptulose-bisphosphatase activity"/>
    <property type="evidence" value="ECO:0007669"/>
    <property type="project" value="TreeGrafter"/>
</dbReference>
<dbReference type="Gene3D" id="3.40.50.1240">
    <property type="entry name" value="Phosphoglycerate mutase-like"/>
    <property type="match status" value="1"/>
</dbReference>
<dbReference type="CDD" id="cd07067">
    <property type="entry name" value="HP_PGM_like"/>
    <property type="match status" value="1"/>
</dbReference>
<proteinExistence type="predicted"/>
<sequence>MSDKDAGTPRLFLIRHGRPELYGLGISSRCSYPEESLLSLLWPPPSFQLTQATLFLGETEWSRNGRYTGISDIPLLPEGEEKVRQTASVVFGGGRLIDPSKLTSILCSPRKRARRTLEILLEQIQDAGTRETLERKTNVTEEIAEWGYGDYEGLYTHQIQELRKSRGLDKERAWDIWRDGCEGSGGESAAQVQARLDGLISQITSIHQEALEKGDRKSDIVVIAHGHILRAFVKRWLQFDMGARLELMLEPGGVCGLSYAHGHIAQRAVLVGMSFPSST</sequence>
<name>A0A1C1CB38_9EURO</name>
<dbReference type="Proteomes" id="UP000094526">
    <property type="component" value="Unassembled WGS sequence"/>
</dbReference>
<dbReference type="InterPro" id="IPR029033">
    <property type="entry name" value="His_PPase_superfam"/>
</dbReference>